<evidence type="ECO:0000256" key="1">
    <source>
        <dbReference type="ARBA" id="ARBA00022741"/>
    </source>
</evidence>
<keyword evidence="1 3" id="KW-0547">Nucleotide-binding</keyword>
<dbReference type="RefSeq" id="XP_001749730.1">
    <property type="nucleotide sequence ID" value="XM_001749678.1"/>
</dbReference>
<dbReference type="InterPro" id="IPR027417">
    <property type="entry name" value="P-loop_NTPase"/>
</dbReference>
<name>A9VAG9_MONBE</name>
<dbReference type="GO" id="GO:0005940">
    <property type="term" value="C:septin ring"/>
    <property type="evidence" value="ECO:0000318"/>
    <property type="project" value="GO_Central"/>
</dbReference>
<organism evidence="6 7">
    <name type="scientific">Monosiga brevicollis</name>
    <name type="common">Choanoflagellate</name>
    <dbReference type="NCBI Taxonomy" id="81824"/>
    <lineage>
        <taxon>Eukaryota</taxon>
        <taxon>Choanoflagellata</taxon>
        <taxon>Craspedida</taxon>
        <taxon>Salpingoecidae</taxon>
        <taxon>Monosiga</taxon>
    </lineage>
</organism>
<keyword evidence="2 3" id="KW-0342">GTP-binding</keyword>
<sequence>MADYLEVDGHDEQQSKSIPDRGPSQNRLAISNSYVSDRDISFTARQLQVLSNHFAHIVGDGTTLPIEQLDPLLEDILQHPLSEPQLDMIVTLTKGTEALAFEQFTTVVRNILLTTNRWGLLTTGAQGTVGFHSIGDQLQRRLLKQGFTFNVMVVGETGLGKSTLVDTLFRGQVSRRSCAPNGDHEPLPQTVEIHTVTHVLQEANVRMKLNITDTPGFGDLVDNSECWEPIVQYIEEQHSHYLDAELAVNRARIEDSRIHACLYFLPPTGHSLSPLDVKAMLELQKLVNVVPVIGKADTLTKEELHAFKERVREDMETFGIQPFPQPREGDEEEDMLRMLEVKEVMPFAVVGHNHEAQIDGQTVRYRKTRYGMVNVDDRSHCDSAALKEMLFVTHLQDLIDATASVHYEAYRRSNLEQPE</sequence>
<dbReference type="eggNOG" id="KOG1547">
    <property type="taxonomic scope" value="Eukaryota"/>
</dbReference>
<evidence type="ECO:0000313" key="6">
    <source>
        <dbReference type="EMBL" id="EDQ85539.1"/>
    </source>
</evidence>
<dbReference type="KEGG" id="mbr:MONBRDRAFT_34246"/>
<dbReference type="InParanoid" id="A9VAG9"/>
<gene>
    <name evidence="6" type="ORF">MONBRDRAFT_34246</name>
</gene>
<dbReference type="GO" id="GO:0003924">
    <property type="term" value="F:GTPase activity"/>
    <property type="evidence" value="ECO:0000318"/>
    <property type="project" value="GO_Central"/>
</dbReference>
<comment type="similarity">
    <text evidence="3">Belongs to the TRAFAC class TrmE-Era-EngA-EngB-Septin-like GTPase superfamily. Septin GTPase family.</text>
</comment>
<dbReference type="PROSITE" id="PS51719">
    <property type="entry name" value="G_SEPTIN"/>
    <property type="match status" value="1"/>
</dbReference>
<keyword evidence="7" id="KW-1185">Reference proteome</keyword>
<evidence type="ECO:0000313" key="7">
    <source>
        <dbReference type="Proteomes" id="UP000001357"/>
    </source>
</evidence>
<dbReference type="GO" id="GO:0061640">
    <property type="term" value="P:cytoskeleton-dependent cytokinesis"/>
    <property type="evidence" value="ECO:0000318"/>
    <property type="project" value="GO_Central"/>
</dbReference>
<dbReference type="CDD" id="cd01850">
    <property type="entry name" value="CDC_Septin"/>
    <property type="match status" value="1"/>
</dbReference>
<dbReference type="GeneID" id="5894964"/>
<dbReference type="GO" id="GO:0005525">
    <property type="term" value="F:GTP binding"/>
    <property type="evidence" value="ECO:0007669"/>
    <property type="project" value="UniProtKB-KW"/>
</dbReference>
<dbReference type="FunFam" id="3.40.50.300:FF:004705">
    <property type="entry name" value="Cell division protein, putative"/>
    <property type="match status" value="1"/>
</dbReference>
<evidence type="ECO:0000256" key="4">
    <source>
        <dbReference type="SAM" id="MobiDB-lite"/>
    </source>
</evidence>
<feature type="domain" description="Septin-type G" evidence="5">
    <location>
        <begin position="145"/>
        <end position="417"/>
    </location>
</feature>
<dbReference type="PANTHER" id="PTHR18884">
    <property type="entry name" value="SEPTIN"/>
    <property type="match status" value="1"/>
</dbReference>
<dbReference type="GO" id="GO:0032153">
    <property type="term" value="C:cell division site"/>
    <property type="evidence" value="ECO:0000318"/>
    <property type="project" value="GO_Central"/>
</dbReference>
<accession>A9VAG9</accession>
<dbReference type="STRING" id="81824.A9VAG9"/>
<dbReference type="GO" id="GO:0015630">
    <property type="term" value="C:microtubule cytoskeleton"/>
    <property type="evidence" value="ECO:0000318"/>
    <property type="project" value="GO_Central"/>
</dbReference>
<dbReference type="AlphaFoldDB" id="A9VAG9"/>
<evidence type="ECO:0000259" key="5">
    <source>
        <dbReference type="PROSITE" id="PS51719"/>
    </source>
</evidence>
<dbReference type="Gene3D" id="3.40.50.300">
    <property type="entry name" value="P-loop containing nucleotide triphosphate hydrolases"/>
    <property type="match status" value="1"/>
</dbReference>
<dbReference type="FunCoup" id="A9VAG9">
    <property type="interactions" value="92"/>
</dbReference>
<dbReference type="InterPro" id="IPR030379">
    <property type="entry name" value="G_SEPTIN_dom"/>
</dbReference>
<dbReference type="SUPFAM" id="SSF52540">
    <property type="entry name" value="P-loop containing nucleoside triphosphate hydrolases"/>
    <property type="match status" value="1"/>
</dbReference>
<dbReference type="OMA" id="QCEFVYL"/>
<dbReference type="Proteomes" id="UP000001357">
    <property type="component" value="Unassembled WGS sequence"/>
</dbReference>
<reference evidence="6 7" key="1">
    <citation type="journal article" date="2008" name="Nature">
        <title>The genome of the choanoflagellate Monosiga brevicollis and the origin of metazoans.</title>
        <authorList>
            <consortium name="JGI Sequencing"/>
            <person name="King N."/>
            <person name="Westbrook M.J."/>
            <person name="Young S.L."/>
            <person name="Kuo A."/>
            <person name="Abedin M."/>
            <person name="Chapman J."/>
            <person name="Fairclough S."/>
            <person name="Hellsten U."/>
            <person name="Isogai Y."/>
            <person name="Letunic I."/>
            <person name="Marr M."/>
            <person name="Pincus D."/>
            <person name="Putnam N."/>
            <person name="Rokas A."/>
            <person name="Wright K.J."/>
            <person name="Zuzow R."/>
            <person name="Dirks W."/>
            <person name="Good M."/>
            <person name="Goodstein D."/>
            <person name="Lemons D."/>
            <person name="Li W."/>
            <person name="Lyons J.B."/>
            <person name="Morris A."/>
            <person name="Nichols S."/>
            <person name="Richter D.J."/>
            <person name="Salamov A."/>
            <person name="Bork P."/>
            <person name="Lim W.A."/>
            <person name="Manning G."/>
            <person name="Miller W.T."/>
            <person name="McGinnis W."/>
            <person name="Shapiro H."/>
            <person name="Tjian R."/>
            <person name="Grigoriev I.V."/>
            <person name="Rokhsar D."/>
        </authorList>
    </citation>
    <scope>NUCLEOTIDE SEQUENCE [LARGE SCALE GENOMIC DNA]</scope>
    <source>
        <strain evidence="7">MX1 / ATCC 50154</strain>
    </source>
</reference>
<evidence type="ECO:0000256" key="3">
    <source>
        <dbReference type="RuleBase" id="RU004560"/>
    </source>
</evidence>
<dbReference type="EMBL" id="CH991573">
    <property type="protein sequence ID" value="EDQ85539.1"/>
    <property type="molecule type" value="Genomic_DNA"/>
</dbReference>
<feature type="region of interest" description="Disordered" evidence="4">
    <location>
        <begin position="1"/>
        <end position="24"/>
    </location>
</feature>
<dbReference type="InterPro" id="IPR016491">
    <property type="entry name" value="Septin"/>
</dbReference>
<dbReference type="Pfam" id="PF00735">
    <property type="entry name" value="Septin"/>
    <property type="match status" value="1"/>
</dbReference>
<evidence type="ECO:0000256" key="2">
    <source>
        <dbReference type="ARBA" id="ARBA00023134"/>
    </source>
</evidence>
<protein>
    <recommendedName>
        <fullName evidence="5">Septin-type G domain-containing protein</fullName>
    </recommendedName>
</protein>
<dbReference type="GO" id="GO:0008104">
    <property type="term" value="P:intracellular protein localization"/>
    <property type="evidence" value="ECO:0000318"/>
    <property type="project" value="GO_Central"/>
</dbReference>
<dbReference type="GO" id="GO:0031105">
    <property type="term" value="C:septin complex"/>
    <property type="evidence" value="ECO:0000318"/>
    <property type="project" value="GO_Central"/>
</dbReference>
<dbReference type="GO" id="GO:0060090">
    <property type="term" value="F:molecular adaptor activity"/>
    <property type="evidence" value="ECO:0000318"/>
    <property type="project" value="GO_Central"/>
</dbReference>
<proteinExistence type="inferred from homology"/>